<gene>
    <name evidence="3" type="ORF">APLA_LOCUS5802</name>
</gene>
<comment type="caution">
    <text evidence="3">The sequence shown here is derived from an EMBL/GenBank/DDBJ whole genome shotgun (WGS) entry which is preliminary data.</text>
</comment>
<sequence length="1078" mass="121470">MDSRSLYGRENNAMVNTLKNINRIRTNTVEKVFRAVDRGDYVTPDDRYLAYMQQPWRSGRLHLSAPCIYGEVLEALHLRPGQSFLNIGSGTGYLNTLVGLILGCIGINHGVEVDSQVVDYANEKLEQFLKNSPALDEFDFCVPKFHCGNALCLSADQKPYDRVYCGADCPEEFLNVFKKLIKIGGVLVLPSDNRLLRIERTTEHTWTTVSYMNVAFSSLQLPTIEESLTHFTIEWTCPQRLQILSYAVVRKCMRASQLSRHPRVSEPLLRCPGLTDFDVNELLRHILSMNTDRDSSLSLSGFSSQKHENLRDEDTDHIKSLESISKPLEEENKSELTSKNTVDASPNKTKSTNITQANEDLDKLNSVQAYKPPFLPLFPNLRKLTSDFVEETTKSGVTTLDTNKELDKLNRALSNTTLATPEQPEFLLQTGTKPNNAKASVEKSVNITETNKDLQNINGVQGNSWSLFQNLQKPTSDSLKETKKSDLALNNDSDASGDKEKPVNITETNRDLQTMNEDQGNSLATPLDIVHKPRIYPIQVIEKEQEKKEVQAFNFTPPSQNVHLPTVKFTRYKFTKNKKQSDLTPRATDASENKKQSLTFNTEKWFDNIDSSKVFIFSDSKKDPTSSCSSSPFKTCTQDRAAEACPNKSLNYNIKEVVEKSTSTSPNPVTEPVPAVDLNSTSEVLKDIRLSILVKQGVMEVQLPYEQKELTNITFTKVDDKAMITSNENSSPQPHTSKTSEEEQLANSRDTYKSDIFERLKIALSPMHLTKVVPRFTVRISFKTLNYYTAWIWDSMMLTYDKLDQEHNKAIFQKGALLLAEAKVAYAQKSISHTPNEELRSRKVFTDEELLNLKEMASKLPLPLAAYLECIGNTNNGDQLITPVVVDHPQNVLLSGAPSLMLSLFKQLRFGVPLNGPLYRRARELGLPMLNWEEFPNTTPGAGGGSTRVRITTESFNFWVTTRNGCYAIKWDANDCRTFKRIVLTLDEKKGHNVDFDLSHGMGSLAQLVQTIDYKVDEPTKWLTNIPVDDYSIKLGAAFAFHCAIDEQGACIPPQTYMSGQITPRRVMFAILCSIYHS</sequence>
<name>A0A8S0ZQ06_ARCPL</name>
<feature type="region of interest" description="Disordered" evidence="2">
    <location>
        <begin position="725"/>
        <end position="747"/>
    </location>
</feature>
<dbReference type="InterPro" id="IPR029063">
    <property type="entry name" value="SAM-dependent_MTases_sf"/>
</dbReference>
<evidence type="ECO:0000313" key="4">
    <source>
        <dbReference type="Proteomes" id="UP000494106"/>
    </source>
</evidence>
<evidence type="ECO:0000256" key="1">
    <source>
        <dbReference type="ARBA" id="ARBA00005369"/>
    </source>
</evidence>
<dbReference type="Pfam" id="PF01135">
    <property type="entry name" value="PCMT"/>
    <property type="match status" value="1"/>
</dbReference>
<keyword evidence="4" id="KW-1185">Reference proteome</keyword>
<dbReference type="InterPro" id="IPR000682">
    <property type="entry name" value="PCMT"/>
</dbReference>
<dbReference type="SUPFAM" id="SSF53335">
    <property type="entry name" value="S-adenosyl-L-methionine-dependent methyltransferases"/>
    <property type="match status" value="1"/>
</dbReference>
<accession>A0A8S0ZQ06</accession>
<dbReference type="Gene3D" id="3.40.50.150">
    <property type="entry name" value="Vaccinia Virus protein VP39"/>
    <property type="match status" value="1"/>
</dbReference>
<dbReference type="PANTHER" id="PTHR11579:SF9">
    <property type="entry name" value="PROTEIN-L-ISOASPARTATE O-METHYLTRANSFERASE"/>
    <property type="match status" value="1"/>
</dbReference>
<feature type="compositionally biased region" description="Basic and acidic residues" evidence="2">
    <location>
        <begin position="327"/>
        <end position="336"/>
    </location>
</feature>
<dbReference type="EMBL" id="CADEBC010000483">
    <property type="protein sequence ID" value="CAB3234787.1"/>
    <property type="molecule type" value="Genomic_DNA"/>
</dbReference>
<evidence type="ECO:0000256" key="2">
    <source>
        <dbReference type="SAM" id="MobiDB-lite"/>
    </source>
</evidence>
<feature type="compositionally biased region" description="Polar residues" evidence="2">
    <location>
        <begin position="337"/>
        <end position="358"/>
    </location>
</feature>
<feature type="compositionally biased region" description="Basic and acidic residues" evidence="2">
    <location>
        <begin position="305"/>
        <end position="320"/>
    </location>
</feature>
<dbReference type="AlphaFoldDB" id="A0A8S0ZQ06"/>
<feature type="region of interest" description="Disordered" evidence="2">
    <location>
        <begin position="476"/>
        <end position="503"/>
    </location>
</feature>
<reference evidence="3 4" key="1">
    <citation type="submission" date="2020-04" db="EMBL/GenBank/DDBJ databases">
        <authorList>
            <person name="Wallbank WR R."/>
            <person name="Pardo Diaz C."/>
            <person name="Kozak K."/>
            <person name="Martin S."/>
            <person name="Jiggins C."/>
            <person name="Moest M."/>
            <person name="Warren A I."/>
            <person name="Byers J.R.P. K."/>
            <person name="Montejo-Kovacevich G."/>
            <person name="Yen C E."/>
        </authorList>
    </citation>
    <scope>NUCLEOTIDE SEQUENCE [LARGE SCALE GENOMIC DNA]</scope>
</reference>
<organism evidence="3 4">
    <name type="scientific">Arctia plantaginis</name>
    <name type="common">Wood tiger moth</name>
    <name type="synonym">Phalaena plantaginis</name>
    <dbReference type="NCBI Taxonomy" id="874455"/>
    <lineage>
        <taxon>Eukaryota</taxon>
        <taxon>Metazoa</taxon>
        <taxon>Ecdysozoa</taxon>
        <taxon>Arthropoda</taxon>
        <taxon>Hexapoda</taxon>
        <taxon>Insecta</taxon>
        <taxon>Pterygota</taxon>
        <taxon>Neoptera</taxon>
        <taxon>Endopterygota</taxon>
        <taxon>Lepidoptera</taxon>
        <taxon>Glossata</taxon>
        <taxon>Ditrysia</taxon>
        <taxon>Noctuoidea</taxon>
        <taxon>Erebidae</taxon>
        <taxon>Arctiinae</taxon>
        <taxon>Arctia</taxon>
    </lineage>
</organism>
<dbReference type="OrthoDB" id="6771745at2759"/>
<comment type="similarity">
    <text evidence="1">Belongs to the methyltransferase superfamily. L-isoaspartyl/D-aspartyl protein methyltransferase family.</text>
</comment>
<dbReference type="GO" id="GO:0004719">
    <property type="term" value="F:protein-L-isoaspartate (D-aspartate) O-methyltransferase activity"/>
    <property type="evidence" value="ECO:0007669"/>
    <property type="project" value="InterPro"/>
</dbReference>
<dbReference type="GO" id="GO:0005737">
    <property type="term" value="C:cytoplasm"/>
    <property type="evidence" value="ECO:0007669"/>
    <property type="project" value="TreeGrafter"/>
</dbReference>
<evidence type="ECO:0000313" key="3">
    <source>
        <dbReference type="EMBL" id="CAB3234787.1"/>
    </source>
</evidence>
<feature type="region of interest" description="Disordered" evidence="2">
    <location>
        <begin position="293"/>
        <end position="359"/>
    </location>
</feature>
<proteinExistence type="inferred from homology"/>
<protein>
    <submittedName>
        <fullName evidence="3">Uncharacterized protein</fullName>
    </submittedName>
</protein>
<dbReference type="Proteomes" id="UP000494106">
    <property type="component" value="Unassembled WGS sequence"/>
</dbReference>
<dbReference type="PANTHER" id="PTHR11579">
    <property type="entry name" value="PROTEIN-L-ISOASPARTATE O-METHYLTRANSFERASE"/>
    <property type="match status" value="1"/>
</dbReference>
<feature type="compositionally biased region" description="Polar residues" evidence="2">
    <location>
        <begin position="725"/>
        <end position="737"/>
    </location>
</feature>